<evidence type="ECO:0000256" key="5">
    <source>
        <dbReference type="ARBA" id="ARBA00022989"/>
    </source>
</evidence>
<feature type="domain" description="Ionotropic glutamate receptor C-terminal" evidence="14">
    <location>
        <begin position="1"/>
        <end position="143"/>
    </location>
</feature>
<keyword evidence="9" id="KW-0325">Glycoprotein</keyword>
<dbReference type="GO" id="GO:0016020">
    <property type="term" value="C:membrane"/>
    <property type="evidence" value="ECO:0007669"/>
    <property type="project" value="UniProtKB-SubCell"/>
</dbReference>
<dbReference type="PANTHER" id="PTHR18966">
    <property type="entry name" value="IONOTROPIC GLUTAMATE RECEPTOR"/>
    <property type="match status" value="1"/>
</dbReference>
<dbReference type="SMART" id="SM00079">
    <property type="entry name" value="PBPe"/>
    <property type="match status" value="1"/>
</dbReference>
<keyword evidence="16" id="KW-1185">Reference proteome</keyword>
<dbReference type="EMBL" id="CATQJL010000316">
    <property type="protein sequence ID" value="CAJ0607012.1"/>
    <property type="molecule type" value="Genomic_DNA"/>
</dbReference>
<organism evidence="15 16">
    <name type="scientific">Cylicocyclus nassatus</name>
    <name type="common">Nematode worm</name>
    <dbReference type="NCBI Taxonomy" id="53992"/>
    <lineage>
        <taxon>Eukaryota</taxon>
        <taxon>Metazoa</taxon>
        <taxon>Ecdysozoa</taxon>
        <taxon>Nematoda</taxon>
        <taxon>Chromadorea</taxon>
        <taxon>Rhabditida</taxon>
        <taxon>Rhabditina</taxon>
        <taxon>Rhabditomorpha</taxon>
        <taxon>Strongyloidea</taxon>
        <taxon>Strongylidae</taxon>
        <taxon>Cylicocyclus</taxon>
    </lineage>
</organism>
<accession>A0AA36MF09</accession>
<evidence type="ECO:0000256" key="10">
    <source>
        <dbReference type="ARBA" id="ARBA00023286"/>
    </source>
</evidence>
<name>A0AA36MF09_CYLNA</name>
<evidence type="ECO:0000256" key="8">
    <source>
        <dbReference type="ARBA" id="ARBA00023170"/>
    </source>
</evidence>
<dbReference type="Gene3D" id="3.40.190.10">
    <property type="entry name" value="Periplasmic binding protein-like II"/>
    <property type="match status" value="2"/>
</dbReference>
<evidence type="ECO:0000313" key="16">
    <source>
        <dbReference type="Proteomes" id="UP001176961"/>
    </source>
</evidence>
<feature type="region of interest" description="Disordered" evidence="12">
    <location>
        <begin position="198"/>
        <end position="219"/>
    </location>
</feature>
<evidence type="ECO:0000256" key="11">
    <source>
        <dbReference type="ARBA" id="ARBA00023303"/>
    </source>
</evidence>
<evidence type="ECO:0000256" key="9">
    <source>
        <dbReference type="ARBA" id="ARBA00023180"/>
    </source>
</evidence>
<evidence type="ECO:0000256" key="7">
    <source>
        <dbReference type="ARBA" id="ARBA00023136"/>
    </source>
</evidence>
<evidence type="ECO:0000313" key="15">
    <source>
        <dbReference type="EMBL" id="CAJ0607012.1"/>
    </source>
</evidence>
<evidence type="ECO:0000259" key="14">
    <source>
        <dbReference type="SMART" id="SM00079"/>
    </source>
</evidence>
<dbReference type="InterPro" id="IPR015683">
    <property type="entry name" value="Ionotropic_Glu_rcpt"/>
</dbReference>
<keyword evidence="5 13" id="KW-1133">Transmembrane helix</keyword>
<dbReference type="GO" id="GO:0015276">
    <property type="term" value="F:ligand-gated monoatomic ion channel activity"/>
    <property type="evidence" value="ECO:0007669"/>
    <property type="project" value="InterPro"/>
</dbReference>
<evidence type="ECO:0000256" key="3">
    <source>
        <dbReference type="ARBA" id="ARBA00022448"/>
    </source>
</evidence>
<evidence type="ECO:0000256" key="2">
    <source>
        <dbReference type="ARBA" id="ARBA00008685"/>
    </source>
</evidence>
<gene>
    <name evidence="15" type="ORF">CYNAS_LOCUS18995</name>
</gene>
<protein>
    <recommendedName>
        <fullName evidence="14">Ionotropic glutamate receptor C-terminal domain-containing protein</fullName>
    </recommendedName>
</protein>
<comment type="caution">
    <text evidence="15">The sequence shown here is derived from an EMBL/GenBank/DDBJ whole genome shotgun (WGS) entry which is preliminary data.</text>
</comment>
<dbReference type="InterPro" id="IPR001320">
    <property type="entry name" value="Iontro_rcpt_C"/>
</dbReference>
<evidence type="ECO:0000256" key="1">
    <source>
        <dbReference type="ARBA" id="ARBA00004141"/>
    </source>
</evidence>
<keyword evidence="6" id="KW-0406">Ion transport</keyword>
<evidence type="ECO:0000256" key="4">
    <source>
        <dbReference type="ARBA" id="ARBA00022692"/>
    </source>
</evidence>
<keyword evidence="8" id="KW-0675">Receptor</keyword>
<evidence type="ECO:0000256" key="12">
    <source>
        <dbReference type="SAM" id="MobiDB-lite"/>
    </source>
</evidence>
<keyword evidence="7 13" id="KW-0472">Membrane</keyword>
<comment type="similarity">
    <text evidence="2">Belongs to the glutamate-gated ion channel (TC 1.A.10.1) family.</text>
</comment>
<comment type="subcellular location">
    <subcellularLocation>
        <location evidence="1">Membrane</location>
        <topology evidence="1">Multi-pass membrane protein</topology>
    </subcellularLocation>
</comment>
<keyword evidence="4 13" id="KW-0812">Transmembrane</keyword>
<dbReference type="Proteomes" id="UP001176961">
    <property type="component" value="Unassembled WGS sequence"/>
</dbReference>
<keyword evidence="11" id="KW-0407">Ion channel</keyword>
<dbReference type="SUPFAM" id="SSF53850">
    <property type="entry name" value="Periplasmic binding protein-like II"/>
    <property type="match status" value="1"/>
</dbReference>
<proteinExistence type="inferred from homology"/>
<feature type="transmembrane region" description="Helical" evidence="13">
    <location>
        <begin position="165"/>
        <end position="185"/>
    </location>
</feature>
<reference evidence="15" key="1">
    <citation type="submission" date="2023-07" db="EMBL/GenBank/DDBJ databases">
        <authorList>
            <consortium name="CYATHOMIX"/>
        </authorList>
    </citation>
    <scope>NUCLEOTIDE SEQUENCE</scope>
    <source>
        <strain evidence="15">N/A</strain>
    </source>
</reference>
<evidence type="ECO:0000256" key="13">
    <source>
        <dbReference type="SAM" id="Phobius"/>
    </source>
</evidence>
<dbReference type="AlphaFoldDB" id="A0AA36MF09"/>
<evidence type="ECO:0000256" key="6">
    <source>
        <dbReference type="ARBA" id="ARBA00023065"/>
    </source>
</evidence>
<keyword evidence="3" id="KW-0813">Transport</keyword>
<keyword evidence="10" id="KW-1071">Ligand-gated ion channel</keyword>
<sequence>MYFKRMAEIEEKVYDIWSEMAMNESMSESDRARSSIWDYPVPDKYTKMWRFMQQSNLPKSMAEAMDLVLSSEEEFAYIGDGIETKYAVLTNCQVEQVGSGFYGKPYAIAVQKGHHLKTRIDKVIMRLTNERQLEVLEEKWWHNNPKRVVCEDRSNGDNGMPLQNIGGVFIVISAAIILSLITLTIEYRYYRKSSADVDRETSVEKSGQTKQAHHVPLHL</sequence>